<evidence type="ECO:0000313" key="2">
    <source>
        <dbReference type="Proteomes" id="UP000261032"/>
    </source>
</evidence>
<protein>
    <submittedName>
        <fullName evidence="1">Uncharacterized protein</fullName>
    </submittedName>
</protein>
<dbReference type="RefSeq" id="WP_117581980.1">
    <property type="nucleotide sequence ID" value="NZ_JAQEEX010000048.1"/>
</dbReference>
<proteinExistence type="predicted"/>
<dbReference type="EMBL" id="QUSL01000023">
    <property type="protein sequence ID" value="RGD82924.1"/>
    <property type="molecule type" value="Genomic_DNA"/>
</dbReference>
<organism evidence="1 2">
    <name type="scientific">Thomasclavelia ramosa</name>
    <dbReference type="NCBI Taxonomy" id="1547"/>
    <lineage>
        <taxon>Bacteria</taxon>
        <taxon>Bacillati</taxon>
        <taxon>Bacillota</taxon>
        <taxon>Erysipelotrichia</taxon>
        <taxon>Erysipelotrichales</taxon>
        <taxon>Coprobacillaceae</taxon>
        <taxon>Thomasclavelia</taxon>
    </lineage>
</organism>
<dbReference type="AlphaFoldDB" id="A0A3E3EB79"/>
<reference evidence="1 2" key="1">
    <citation type="submission" date="2018-08" db="EMBL/GenBank/DDBJ databases">
        <title>A genome reference for cultivated species of the human gut microbiota.</title>
        <authorList>
            <person name="Zou Y."/>
            <person name="Xue W."/>
            <person name="Luo G."/>
        </authorList>
    </citation>
    <scope>NUCLEOTIDE SEQUENCE [LARGE SCALE GENOMIC DNA]</scope>
    <source>
        <strain evidence="1 2">OM06-4</strain>
    </source>
</reference>
<comment type="caution">
    <text evidence="1">The sequence shown here is derived from an EMBL/GenBank/DDBJ whole genome shotgun (WGS) entry which is preliminary data.</text>
</comment>
<accession>A0A3E3EB79</accession>
<dbReference type="Proteomes" id="UP000261032">
    <property type="component" value="Unassembled WGS sequence"/>
</dbReference>
<name>A0A3E3EB79_9FIRM</name>
<sequence>MDESLDTLWNIGYVEKIAEDGDVLTYAYRFDSQDEEDNGIIQFDRYVLEDIKQDLTITDLIDLFISKRIVSIQFCKNDRLVDEEADLGITVALGIILDSYLEDNSLPKVKEVLNMKAVERMKETYPEGYEEIMKIIAEETKRLTS</sequence>
<gene>
    <name evidence="1" type="ORF">DXB93_13065</name>
</gene>
<evidence type="ECO:0000313" key="1">
    <source>
        <dbReference type="EMBL" id="RGD82924.1"/>
    </source>
</evidence>